<evidence type="ECO:0000256" key="1">
    <source>
        <dbReference type="SAM" id="MobiDB-lite"/>
    </source>
</evidence>
<reference evidence="2" key="1">
    <citation type="submission" date="2022-07" db="EMBL/GenBank/DDBJ databases">
        <title>Fungi with potential for degradation of polypropylene.</title>
        <authorList>
            <person name="Gostincar C."/>
        </authorList>
    </citation>
    <scope>NUCLEOTIDE SEQUENCE</scope>
    <source>
        <strain evidence="2">EXF-13308</strain>
    </source>
</reference>
<protein>
    <submittedName>
        <fullName evidence="2">Uncharacterized protein</fullName>
    </submittedName>
</protein>
<comment type="caution">
    <text evidence="2">The sequence shown here is derived from an EMBL/GenBank/DDBJ whole genome shotgun (WGS) entry which is preliminary data.</text>
</comment>
<evidence type="ECO:0000313" key="3">
    <source>
        <dbReference type="Proteomes" id="UP001174694"/>
    </source>
</evidence>
<evidence type="ECO:0000313" key="2">
    <source>
        <dbReference type="EMBL" id="KAJ9148525.1"/>
    </source>
</evidence>
<gene>
    <name evidence="2" type="ORF">NKR23_g4888</name>
</gene>
<organism evidence="2 3">
    <name type="scientific">Pleurostoma richardsiae</name>
    <dbReference type="NCBI Taxonomy" id="41990"/>
    <lineage>
        <taxon>Eukaryota</taxon>
        <taxon>Fungi</taxon>
        <taxon>Dikarya</taxon>
        <taxon>Ascomycota</taxon>
        <taxon>Pezizomycotina</taxon>
        <taxon>Sordariomycetes</taxon>
        <taxon>Sordariomycetidae</taxon>
        <taxon>Calosphaeriales</taxon>
        <taxon>Pleurostomataceae</taxon>
        <taxon>Pleurostoma</taxon>
    </lineage>
</organism>
<feature type="region of interest" description="Disordered" evidence="1">
    <location>
        <begin position="130"/>
        <end position="230"/>
    </location>
</feature>
<feature type="compositionally biased region" description="Basic and acidic residues" evidence="1">
    <location>
        <begin position="140"/>
        <end position="160"/>
    </location>
</feature>
<name>A0AA38RI53_9PEZI</name>
<feature type="compositionally biased region" description="Acidic residues" evidence="1">
    <location>
        <begin position="187"/>
        <end position="197"/>
    </location>
</feature>
<keyword evidence="3" id="KW-1185">Reference proteome</keyword>
<proteinExistence type="predicted"/>
<feature type="compositionally biased region" description="Polar residues" evidence="1">
    <location>
        <begin position="1"/>
        <end position="16"/>
    </location>
</feature>
<feature type="region of interest" description="Disordered" evidence="1">
    <location>
        <begin position="1"/>
        <end position="115"/>
    </location>
</feature>
<dbReference type="Proteomes" id="UP001174694">
    <property type="component" value="Unassembled WGS sequence"/>
</dbReference>
<accession>A0AA38RI53</accession>
<dbReference type="EMBL" id="JANBVO010000012">
    <property type="protein sequence ID" value="KAJ9148525.1"/>
    <property type="molecule type" value="Genomic_DNA"/>
</dbReference>
<dbReference type="AlphaFoldDB" id="A0AA38RI53"/>
<sequence>MRPSTPKLNVSKSVGPTSPPQTPRTASPVFNRKGSPHIRDFQYPARDPMSQPSNIRPLGNGHFSYTRAVGPDELSPRSSSSSSADSEAVSSESDSPPVSPAPAHRQAPAPPFIHQIRATRVVTEASFVLEELSDSDDSDDARLDVIRPYKIEDAESERSRSRSRNPPEVVDRSVISDLKNLNCSDSDSSESDLDDFQEMLRRTRLEKRHRRMTSGSIGKRTISESIGSDSDREDLKLDANEVGSSARRLRRRLGDRRSLLFQDPPPRIDELEEHIDEWDTEALARELPYYTLEYISMEVDSP</sequence>
<feature type="compositionally biased region" description="Low complexity" evidence="1">
    <location>
        <begin position="78"/>
        <end position="107"/>
    </location>
</feature>